<feature type="transmembrane region" description="Helical" evidence="1">
    <location>
        <begin position="20"/>
        <end position="42"/>
    </location>
</feature>
<keyword evidence="1" id="KW-0472">Membrane</keyword>
<reference evidence="3 4" key="1">
    <citation type="journal article" date="2016" name="Nat. Commun.">
        <title>Thousands of microbial genomes shed light on interconnected biogeochemical processes in an aquifer system.</title>
        <authorList>
            <person name="Anantharaman K."/>
            <person name="Brown C.T."/>
            <person name="Hug L.A."/>
            <person name="Sharon I."/>
            <person name="Castelle C.J."/>
            <person name="Probst A.J."/>
            <person name="Thomas B.C."/>
            <person name="Singh A."/>
            <person name="Wilkins M.J."/>
            <person name="Karaoz U."/>
            <person name="Brodie E.L."/>
            <person name="Williams K.H."/>
            <person name="Hubbard S.S."/>
            <person name="Banfield J.F."/>
        </authorList>
    </citation>
    <scope>NUCLEOTIDE SEQUENCE [LARGE SCALE GENOMIC DNA]</scope>
</reference>
<accession>A0A1F6MQT7</accession>
<keyword evidence="1" id="KW-0812">Transmembrane</keyword>
<sequence length="190" mass="21232">MSKLKFLENERTLSLLDKIVTNEAALAIGIMMFVMVQMTGWWGWLDPLLNLVVIPFAVATAYEYWRAKTRRYSVATNGESVIVALSVNQDVSASVQRHFGRVADIIISAEQEVGTKFLSPDQVHDLAKKLAARCLPHRDKVIYLVLAGPAGLCFQVGQLLAAHKFRIVPLSWASDRYQEIPIMGIEDIGF</sequence>
<evidence type="ECO:0000256" key="1">
    <source>
        <dbReference type="SAM" id="Phobius"/>
    </source>
</evidence>
<keyword evidence="1" id="KW-1133">Transmembrane helix</keyword>
<dbReference type="Pfam" id="PF18145">
    <property type="entry name" value="SAVED"/>
    <property type="match status" value="1"/>
</dbReference>
<dbReference type="Proteomes" id="UP000177457">
    <property type="component" value="Unassembled WGS sequence"/>
</dbReference>
<proteinExistence type="predicted"/>
<evidence type="ECO:0000313" key="4">
    <source>
        <dbReference type="Proteomes" id="UP000177457"/>
    </source>
</evidence>
<evidence type="ECO:0000259" key="2">
    <source>
        <dbReference type="Pfam" id="PF18145"/>
    </source>
</evidence>
<organism evidence="3 4">
    <name type="scientific">Candidatus Magasanikbacteria bacterium RIFCSPHIGHO2_02_FULL_51_14</name>
    <dbReference type="NCBI Taxonomy" id="1798683"/>
    <lineage>
        <taxon>Bacteria</taxon>
        <taxon>Candidatus Magasanikiibacteriota</taxon>
    </lineage>
</organism>
<dbReference type="AlphaFoldDB" id="A0A1F6MQT7"/>
<protein>
    <recommendedName>
        <fullName evidence="2">SMODS-associated and fused to various effectors domain-containing protein</fullName>
    </recommendedName>
</protein>
<comment type="caution">
    <text evidence="3">The sequence shown here is derived from an EMBL/GenBank/DDBJ whole genome shotgun (WGS) entry which is preliminary data.</text>
</comment>
<dbReference type="EMBL" id="MFQE01000009">
    <property type="protein sequence ID" value="OGH73880.1"/>
    <property type="molecule type" value="Genomic_DNA"/>
</dbReference>
<dbReference type="InterPro" id="IPR040836">
    <property type="entry name" value="SAVED"/>
</dbReference>
<evidence type="ECO:0000313" key="3">
    <source>
        <dbReference type="EMBL" id="OGH73880.1"/>
    </source>
</evidence>
<gene>
    <name evidence="3" type="ORF">A3C90_04625</name>
</gene>
<feature type="transmembrane region" description="Helical" evidence="1">
    <location>
        <begin position="48"/>
        <end position="65"/>
    </location>
</feature>
<dbReference type="NCBIfam" id="NF033611">
    <property type="entry name" value="SAVED"/>
    <property type="match status" value="1"/>
</dbReference>
<name>A0A1F6MQT7_9BACT</name>
<feature type="domain" description="SMODS-associated and fused to various effectors" evidence="2">
    <location>
        <begin position="70"/>
        <end position="161"/>
    </location>
</feature>
<dbReference type="STRING" id="1798683.A3C90_04625"/>